<protein>
    <submittedName>
        <fullName evidence="2">Uncharacterized protein</fullName>
    </submittedName>
</protein>
<comment type="caution">
    <text evidence="2">The sequence shown here is derived from an EMBL/GenBank/DDBJ whole genome shotgun (WGS) entry which is preliminary data.</text>
</comment>
<sequence>MRLLRRLDIAAQLPPPGPARAAVIGSLVLGAIAATALTTLIAIFLVTAFGSR</sequence>
<proteinExistence type="predicted"/>
<reference evidence="3" key="1">
    <citation type="journal article" date="2020" name="Appl. Environ. Microbiol.">
        <title>Diazotrophic Anaeromyxobacter Isolates from Soils.</title>
        <authorList>
            <person name="Masuda Y."/>
            <person name="Yamanaka H."/>
            <person name="Xu Z.X."/>
            <person name="Shiratori Y."/>
            <person name="Aono T."/>
            <person name="Amachi S."/>
            <person name="Senoo K."/>
            <person name="Itoh H."/>
        </authorList>
    </citation>
    <scope>NUCLEOTIDE SEQUENCE [LARGE SCALE GENOMIC DNA]</scope>
    <source>
        <strain evidence="3">R267</strain>
    </source>
</reference>
<name>A0A7I9VN17_9BACT</name>
<keyword evidence="3" id="KW-1185">Reference proteome</keyword>
<evidence type="ECO:0000313" key="2">
    <source>
        <dbReference type="EMBL" id="GEJ57802.1"/>
    </source>
</evidence>
<organism evidence="2 3">
    <name type="scientific">Anaeromyxobacter diazotrophicus</name>
    <dbReference type="NCBI Taxonomy" id="2590199"/>
    <lineage>
        <taxon>Bacteria</taxon>
        <taxon>Pseudomonadati</taxon>
        <taxon>Myxococcota</taxon>
        <taxon>Myxococcia</taxon>
        <taxon>Myxococcales</taxon>
        <taxon>Cystobacterineae</taxon>
        <taxon>Anaeromyxobacteraceae</taxon>
        <taxon>Anaeromyxobacter</taxon>
    </lineage>
</organism>
<evidence type="ECO:0000313" key="3">
    <source>
        <dbReference type="Proteomes" id="UP000503640"/>
    </source>
</evidence>
<keyword evidence="1" id="KW-1133">Transmembrane helix</keyword>
<evidence type="ECO:0000256" key="1">
    <source>
        <dbReference type="SAM" id="Phobius"/>
    </source>
</evidence>
<keyword evidence="1" id="KW-0472">Membrane</keyword>
<dbReference type="EMBL" id="BJTG01000005">
    <property type="protein sequence ID" value="GEJ57802.1"/>
    <property type="molecule type" value="Genomic_DNA"/>
</dbReference>
<accession>A0A7I9VN17</accession>
<gene>
    <name evidence="2" type="ORF">AMYX_25430</name>
</gene>
<keyword evidence="1" id="KW-0812">Transmembrane</keyword>
<feature type="transmembrane region" description="Helical" evidence="1">
    <location>
        <begin position="21"/>
        <end position="49"/>
    </location>
</feature>
<dbReference type="Proteomes" id="UP000503640">
    <property type="component" value="Unassembled WGS sequence"/>
</dbReference>
<dbReference type="AlphaFoldDB" id="A0A7I9VN17"/>
<dbReference type="RefSeq" id="WP_176065695.1">
    <property type="nucleotide sequence ID" value="NZ_BJTG01000005.1"/>
</dbReference>